<sequence>MASSHVAKGEANGEGVQLEDDIPGAVRGSESQTRLPWTKVWRSTDSNMLTVYRESLSSHSIVLCRSQRCRRIQRLAVDGEECPCRYKFKLCLSSSAVEVFHQGNPVIDTNEPASPVKRKLTQEMKYLIKSILSGGDKTTATRLYTLICTMEANNDIAGPAPRDSQVSDFVKNWRCTNPKDSMAPLISLCEGWFCDQLDFATLGDREMMILCDSQPV</sequence>
<dbReference type="EMBL" id="BSXT01001972">
    <property type="protein sequence ID" value="GMF46475.1"/>
    <property type="molecule type" value="Genomic_DNA"/>
</dbReference>
<comment type="caution">
    <text evidence="2">The sequence shown here is derived from an EMBL/GenBank/DDBJ whole genome shotgun (WGS) entry which is preliminary data.</text>
</comment>
<keyword evidence="3" id="KW-1185">Reference proteome</keyword>
<reference evidence="2" key="1">
    <citation type="submission" date="2023-04" db="EMBL/GenBank/DDBJ databases">
        <title>Phytophthora fragariaefolia NBRC 109709.</title>
        <authorList>
            <person name="Ichikawa N."/>
            <person name="Sato H."/>
            <person name="Tonouchi N."/>
        </authorList>
    </citation>
    <scope>NUCLEOTIDE SEQUENCE</scope>
    <source>
        <strain evidence="2">NBRC 109709</strain>
    </source>
</reference>
<evidence type="ECO:0000313" key="3">
    <source>
        <dbReference type="Proteomes" id="UP001165121"/>
    </source>
</evidence>
<dbReference type="AlphaFoldDB" id="A0A9W6XV36"/>
<evidence type="ECO:0000313" key="2">
    <source>
        <dbReference type="EMBL" id="GMF46475.1"/>
    </source>
</evidence>
<proteinExistence type="predicted"/>
<dbReference type="OrthoDB" id="126630at2759"/>
<feature type="region of interest" description="Disordered" evidence="1">
    <location>
        <begin position="1"/>
        <end position="30"/>
    </location>
</feature>
<name>A0A9W6XV36_9STRA</name>
<gene>
    <name evidence="2" type="ORF">Pfra01_001711100</name>
</gene>
<organism evidence="2 3">
    <name type="scientific">Phytophthora fragariaefolia</name>
    <dbReference type="NCBI Taxonomy" id="1490495"/>
    <lineage>
        <taxon>Eukaryota</taxon>
        <taxon>Sar</taxon>
        <taxon>Stramenopiles</taxon>
        <taxon>Oomycota</taxon>
        <taxon>Peronosporomycetes</taxon>
        <taxon>Peronosporales</taxon>
        <taxon>Peronosporaceae</taxon>
        <taxon>Phytophthora</taxon>
    </lineage>
</organism>
<evidence type="ECO:0000256" key="1">
    <source>
        <dbReference type="SAM" id="MobiDB-lite"/>
    </source>
</evidence>
<protein>
    <submittedName>
        <fullName evidence="2">Unnamed protein product</fullName>
    </submittedName>
</protein>
<dbReference type="Proteomes" id="UP001165121">
    <property type="component" value="Unassembled WGS sequence"/>
</dbReference>
<accession>A0A9W6XV36</accession>